<protein>
    <submittedName>
        <fullName evidence="1">Uncharacterized protein</fullName>
    </submittedName>
</protein>
<accession>A0A0D2KZW6</accession>
<dbReference type="RefSeq" id="XP_013899718.1">
    <property type="nucleotide sequence ID" value="XM_014044264.1"/>
</dbReference>
<gene>
    <name evidence="1" type="ORF">MNEG_7259</name>
</gene>
<dbReference type="EMBL" id="KK101487">
    <property type="protein sequence ID" value="KIZ00699.1"/>
    <property type="molecule type" value="Genomic_DNA"/>
</dbReference>
<dbReference type="AlphaFoldDB" id="A0A0D2KZW6"/>
<sequence>MAVIATKSSLDKAFNVSAIQTRDFLLKLSESLGKTLAEDDAISLMTGGVDFAVTQVVDQNWGVHGKTDGSVYEEYSPVSFPGTSLNGTCKYSQKYAYKRA</sequence>
<dbReference type="KEGG" id="mng:MNEG_7259"/>
<name>A0A0D2KZW6_9CHLO</name>
<dbReference type="OrthoDB" id="10586031at2759"/>
<reference evidence="1 2" key="1">
    <citation type="journal article" date="2013" name="BMC Genomics">
        <title>Reconstruction of the lipid metabolism for the microalga Monoraphidium neglectum from its genome sequence reveals characteristics suitable for biofuel production.</title>
        <authorList>
            <person name="Bogen C."/>
            <person name="Al-Dilaimi A."/>
            <person name="Albersmeier A."/>
            <person name="Wichmann J."/>
            <person name="Grundmann M."/>
            <person name="Rupp O."/>
            <person name="Lauersen K.J."/>
            <person name="Blifernez-Klassen O."/>
            <person name="Kalinowski J."/>
            <person name="Goesmann A."/>
            <person name="Mussgnug J.H."/>
            <person name="Kruse O."/>
        </authorList>
    </citation>
    <scope>NUCLEOTIDE SEQUENCE [LARGE SCALE GENOMIC DNA]</scope>
    <source>
        <strain evidence="1 2">SAG 48.87</strain>
    </source>
</reference>
<evidence type="ECO:0000313" key="1">
    <source>
        <dbReference type="EMBL" id="KIZ00699.1"/>
    </source>
</evidence>
<dbReference type="Proteomes" id="UP000054498">
    <property type="component" value="Unassembled WGS sequence"/>
</dbReference>
<organism evidence="1 2">
    <name type="scientific">Monoraphidium neglectum</name>
    <dbReference type="NCBI Taxonomy" id="145388"/>
    <lineage>
        <taxon>Eukaryota</taxon>
        <taxon>Viridiplantae</taxon>
        <taxon>Chlorophyta</taxon>
        <taxon>core chlorophytes</taxon>
        <taxon>Chlorophyceae</taxon>
        <taxon>CS clade</taxon>
        <taxon>Sphaeropleales</taxon>
        <taxon>Selenastraceae</taxon>
        <taxon>Monoraphidium</taxon>
    </lineage>
</organism>
<dbReference type="SUPFAM" id="SSF141130">
    <property type="entry name" value="Acetamidase/Formamidase-like"/>
    <property type="match status" value="1"/>
</dbReference>
<dbReference type="GeneID" id="25740135"/>
<keyword evidence="2" id="KW-1185">Reference proteome</keyword>
<dbReference type="Gene3D" id="3.10.28.20">
    <property type="entry name" value="Acetamidase/Formamidase-like domains"/>
    <property type="match status" value="1"/>
</dbReference>
<proteinExistence type="predicted"/>
<evidence type="ECO:0000313" key="2">
    <source>
        <dbReference type="Proteomes" id="UP000054498"/>
    </source>
</evidence>